<evidence type="ECO:0000313" key="2">
    <source>
        <dbReference type="EMBL" id="KAJ6675303.1"/>
    </source>
</evidence>
<feature type="compositionally biased region" description="Polar residues" evidence="1">
    <location>
        <begin position="75"/>
        <end position="86"/>
    </location>
</feature>
<evidence type="ECO:0000313" key="3">
    <source>
        <dbReference type="Proteomes" id="UP001151529"/>
    </source>
</evidence>
<feature type="region of interest" description="Disordered" evidence="1">
    <location>
        <begin position="27"/>
        <end position="157"/>
    </location>
</feature>
<feature type="compositionally biased region" description="Basic and acidic residues" evidence="1">
    <location>
        <begin position="119"/>
        <end position="150"/>
    </location>
</feature>
<dbReference type="PANTHER" id="PTHR34802:SF1">
    <property type="entry name" value="CHORISMATE SYNTHASE"/>
    <property type="match status" value="1"/>
</dbReference>
<keyword evidence="3" id="KW-1185">Reference proteome</keyword>
<accession>A0A9Q0SFP0</accession>
<reference evidence="2" key="1">
    <citation type="submission" date="2022-11" db="EMBL/GenBank/DDBJ databases">
        <authorList>
            <person name="Hyden B.L."/>
            <person name="Feng K."/>
            <person name="Yates T."/>
            <person name="Jawdy S."/>
            <person name="Smart L.B."/>
            <person name="Muchero W."/>
        </authorList>
    </citation>
    <scope>NUCLEOTIDE SEQUENCE</scope>
    <source>
        <tissue evidence="2">Shoot tip</tissue>
    </source>
</reference>
<proteinExistence type="predicted"/>
<organism evidence="2 3">
    <name type="scientific">Salix viminalis</name>
    <name type="common">Common osier</name>
    <name type="synonym">Basket willow</name>
    <dbReference type="NCBI Taxonomy" id="40686"/>
    <lineage>
        <taxon>Eukaryota</taxon>
        <taxon>Viridiplantae</taxon>
        <taxon>Streptophyta</taxon>
        <taxon>Embryophyta</taxon>
        <taxon>Tracheophyta</taxon>
        <taxon>Spermatophyta</taxon>
        <taxon>Magnoliopsida</taxon>
        <taxon>eudicotyledons</taxon>
        <taxon>Gunneridae</taxon>
        <taxon>Pentapetalae</taxon>
        <taxon>rosids</taxon>
        <taxon>fabids</taxon>
        <taxon>Malpighiales</taxon>
        <taxon>Salicaceae</taxon>
        <taxon>Saliceae</taxon>
        <taxon>Salix</taxon>
    </lineage>
</organism>
<comment type="caution">
    <text evidence="2">The sequence shown here is derived from an EMBL/GenBank/DDBJ whole genome shotgun (WGS) entry which is preliminary data.</text>
</comment>
<feature type="compositionally biased region" description="Basic and acidic residues" evidence="1">
    <location>
        <begin position="544"/>
        <end position="555"/>
    </location>
</feature>
<gene>
    <name evidence="2" type="ORF">OIU85_011467</name>
</gene>
<sequence length="572" mass="62908">MNAPCLHLSCASEELFPVGFSYNALGSKKYSGRRHGNPSRRSGQVPEHDGLLGSGSFPRPSGYGAGTSAPKPRSNDQFQLNKSNELYQPPRPYRAVPHLRRETKDSLNDETFGSSEYTSEDRAEEERKRRDSFESMRKEQHKVFQEKQKLNPENSKYASDVTELLEDSKDNKRLLNRSNELDKTVIRPMAINDPDKPLYPSQAPVSRPLVPPGFLSAIAEKHAGAKSLTNSHPSEIIFDCKPQDPSGSWSKFYNAFFAEQYSTFTPHQQPSASNELEGSLLQAKGTRVLDETSNNQDGKQFSEEMDLNVQHPRSPSACVSVDNKSKKILNLAAGLDVSSKRTGSKTSNLPEVFIDSENSEAIDLDAENVPRNKNVGESGSSHSTSILDKLFGSALTLNGTGSSSFIEHHDVKADDSRSLQTGQSSKFAQWFSEEEKKPVDNLPSGRPNDLLSLIVGCEKGGSQAKATDHMLPAFTFQSFELADRHLTSNQKTVSVENKKELSNTGKLDTAPAVLTCEDLEQSILSEITENGLTLPPPVYGWGGGDDKAEQQKADVHASQHLLSLVTEGDRPE</sequence>
<dbReference type="OrthoDB" id="1923709at2759"/>
<name>A0A9Q0SFP0_SALVM</name>
<dbReference type="Proteomes" id="UP001151529">
    <property type="component" value="Chromosome 14"/>
</dbReference>
<dbReference type="AlphaFoldDB" id="A0A9Q0SFP0"/>
<feature type="region of interest" description="Disordered" evidence="1">
    <location>
        <begin position="534"/>
        <end position="555"/>
    </location>
</feature>
<dbReference type="PANTHER" id="PTHR34802">
    <property type="entry name" value="CHORISMATE SYNTHASE"/>
    <property type="match status" value="1"/>
</dbReference>
<dbReference type="EMBL" id="JAPFFL010000016">
    <property type="protein sequence ID" value="KAJ6675303.1"/>
    <property type="molecule type" value="Genomic_DNA"/>
</dbReference>
<reference evidence="2" key="2">
    <citation type="journal article" date="2023" name="Int. J. Mol. Sci.">
        <title>De Novo Assembly and Annotation of 11 Diverse Shrub Willow (Salix) Genomes Reveals Novel Gene Organization in Sex-Linked Regions.</title>
        <authorList>
            <person name="Hyden B."/>
            <person name="Feng K."/>
            <person name="Yates T.B."/>
            <person name="Jawdy S."/>
            <person name="Cereghino C."/>
            <person name="Smart L.B."/>
            <person name="Muchero W."/>
        </authorList>
    </citation>
    <scope>NUCLEOTIDE SEQUENCE [LARGE SCALE GENOMIC DNA]</scope>
    <source>
        <tissue evidence="2">Shoot tip</tissue>
    </source>
</reference>
<evidence type="ECO:0000256" key="1">
    <source>
        <dbReference type="SAM" id="MobiDB-lite"/>
    </source>
</evidence>
<protein>
    <submittedName>
        <fullName evidence="2">CHORISMATE SYNTHASE</fullName>
    </submittedName>
</protein>